<evidence type="ECO:0000256" key="1">
    <source>
        <dbReference type="SAM" id="MobiDB-lite"/>
    </source>
</evidence>
<accession>M7BRW4</accession>
<dbReference type="Proteomes" id="UP000031443">
    <property type="component" value="Unassembled WGS sequence"/>
</dbReference>
<gene>
    <name evidence="2" type="ORF">UY3_08030</name>
</gene>
<name>M7BRW4_CHEMY</name>
<keyword evidence="3" id="KW-1185">Reference proteome</keyword>
<organism evidence="2 3">
    <name type="scientific">Chelonia mydas</name>
    <name type="common">Green sea-turtle</name>
    <name type="synonym">Chelonia agassizi</name>
    <dbReference type="NCBI Taxonomy" id="8469"/>
    <lineage>
        <taxon>Eukaryota</taxon>
        <taxon>Metazoa</taxon>
        <taxon>Chordata</taxon>
        <taxon>Craniata</taxon>
        <taxon>Vertebrata</taxon>
        <taxon>Euteleostomi</taxon>
        <taxon>Archelosauria</taxon>
        <taxon>Testudinata</taxon>
        <taxon>Testudines</taxon>
        <taxon>Cryptodira</taxon>
        <taxon>Durocryptodira</taxon>
        <taxon>Americhelydia</taxon>
        <taxon>Chelonioidea</taxon>
        <taxon>Cheloniidae</taxon>
        <taxon>Chelonia</taxon>
    </lineage>
</organism>
<feature type="region of interest" description="Disordered" evidence="1">
    <location>
        <begin position="1"/>
        <end position="26"/>
    </location>
</feature>
<protein>
    <submittedName>
        <fullName evidence="2">Uncharacterized protein</fullName>
    </submittedName>
</protein>
<dbReference type="EMBL" id="KB531244">
    <property type="protein sequence ID" value="EMP34813.1"/>
    <property type="molecule type" value="Genomic_DNA"/>
</dbReference>
<sequence>MGTAGAASVGSREQRAPASPPGATARGVCVPVALGVTLPEQLYNEGNHINVVVHPDWLVCSKTRPSDQIKRRRPESVYVSSVVPDPHPLNRRDVHFLTVFTWPVRKTANSRTNAGRKSLKDFLEE</sequence>
<proteinExistence type="predicted"/>
<reference evidence="3" key="1">
    <citation type="journal article" date="2013" name="Nat. Genet.">
        <title>The draft genomes of soft-shell turtle and green sea turtle yield insights into the development and evolution of the turtle-specific body plan.</title>
        <authorList>
            <person name="Wang Z."/>
            <person name="Pascual-Anaya J."/>
            <person name="Zadissa A."/>
            <person name="Li W."/>
            <person name="Niimura Y."/>
            <person name="Huang Z."/>
            <person name="Li C."/>
            <person name="White S."/>
            <person name="Xiong Z."/>
            <person name="Fang D."/>
            <person name="Wang B."/>
            <person name="Ming Y."/>
            <person name="Chen Y."/>
            <person name="Zheng Y."/>
            <person name="Kuraku S."/>
            <person name="Pignatelli M."/>
            <person name="Herrero J."/>
            <person name="Beal K."/>
            <person name="Nozawa M."/>
            <person name="Li Q."/>
            <person name="Wang J."/>
            <person name="Zhang H."/>
            <person name="Yu L."/>
            <person name="Shigenobu S."/>
            <person name="Wang J."/>
            <person name="Liu J."/>
            <person name="Flicek P."/>
            <person name="Searle S."/>
            <person name="Wang J."/>
            <person name="Kuratani S."/>
            <person name="Yin Y."/>
            <person name="Aken B."/>
            <person name="Zhang G."/>
            <person name="Irie N."/>
        </authorList>
    </citation>
    <scope>NUCLEOTIDE SEQUENCE [LARGE SCALE GENOMIC DNA]</scope>
</reference>
<evidence type="ECO:0000313" key="3">
    <source>
        <dbReference type="Proteomes" id="UP000031443"/>
    </source>
</evidence>
<dbReference type="AlphaFoldDB" id="M7BRW4"/>
<evidence type="ECO:0000313" key="2">
    <source>
        <dbReference type="EMBL" id="EMP34813.1"/>
    </source>
</evidence>